<dbReference type="InterPro" id="IPR018254">
    <property type="entry name" value="Ribosomal_uL29_CS"/>
</dbReference>
<evidence type="ECO:0000256" key="1">
    <source>
        <dbReference type="ARBA" id="ARBA00009254"/>
    </source>
</evidence>
<dbReference type="GO" id="GO:0003729">
    <property type="term" value="F:mRNA binding"/>
    <property type="evidence" value="ECO:0007669"/>
    <property type="project" value="TreeGrafter"/>
</dbReference>
<comment type="similarity">
    <text evidence="1">Belongs to the universal ribosomal protein uL29 family.</text>
</comment>
<dbReference type="EMBL" id="VWRR01000012">
    <property type="protein sequence ID" value="KAF6001960.1"/>
    <property type="molecule type" value="Genomic_DNA"/>
</dbReference>
<keyword evidence="6" id="KW-1185">Reference proteome</keyword>
<dbReference type="FunFam" id="6.10.250.3450:FF:000001">
    <property type="entry name" value="60S ribosomal protein L35"/>
    <property type="match status" value="1"/>
</dbReference>
<dbReference type="InterPro" id="IPR036049">
    <property type="entry name" value="Ribosomal_uL29_sf"/>
</dbReference>
<evidence type="ECO:0000313" key="6">
    <source>
        <dbReference type="Proteomes" id="UP000530660"/>
    </source>
</evidence>
<dbReference type="FunFam" id="1.10.287.310:FF:000002">
    <property type="entry name" value="60S ribosomal protein L35"/>
    <property type="match status" value="1"/>
</dbReference>
<dbReference type="GO" id="GO:0000463">
    <property type="term" value="P:maturation of LSU-rRNA from tricistronic rRNA transcript (SSU-rRNA, 5.8S rRNA, LSU-rRNA)"/>
    <property type="evidence" value="ECO:0007669"/>
    <property type="project" value="InterPro"/>
</dbReference>
<evidence type="ECO:0000256" key="2">
    <source>
        <dbReference type="ARBA" id="ARBA00022980"/>
    </source>
</evidence>
<keyword evidence="2 5" id="KW-0689">Ribosomal protein</keyword>
<dbReference type="PROSITE" id="PS00579">
    <property type="entry name" value="RIBOSOMAL_L29"/>
    <property type="match status" value="1"/>
</dbReference>
<dbReference type="PANTHER" id="PTHR45722">
    <property type="entry name" value="60S RIBOSOMAL PROTEIN L35"/>
    <property type="match status" value="1"/>
</dbReference>
<dbReference type="GO" id="GO:0022625">
    <property type="term" value="C:cytosolic large ribosomal subunit"/>
    <property type="evidence" value="ECO:0007669"/>
    <property type="project" value="InterPro"/>
</dbReference>
<feature type="compositionally biased region" description="Basic and acidic residues" evidence="4">
    <location>
        <begin position="95"/>
        <end position="113"/>
    </location>
</feature>
<dbReference type="OrthoDB" id="528635at2759"/>
<evidence type="ECO:0000313" key="5">
    <source>
        <dbReference type="EMBL" id="KAF6001960.1"/>
    </source>
</evidence>
<gene>
    <name evidence="5" type="primary">RPL35</name>
    <name evidence="5" type="ORF">F1559_002305</name>
</gene>
<dbReference type="Gene3D" id="1.10.287.310">
    <property type="match status" value="1"/>
</dbReference>
<dbReference type="AlphaFoldDB" id="A0A7J7IGT4"/>
<dbReference type="HAMAP" id="MF_00374">
    <property type="entry name" value="Ribosomal_uL29"/>
    <property type="match status" value="1"/>
</dbReference>
<dbReference type="NCBIfam" id="TIGR00012">
    <property type="entry name" value="L29"/>
    <property type="match status" value="1"/>
</dbReference>
<accession>A0A7J7IGT4</accession>
<dbReference type="Proteomes" id="UP000530660">
    <property type="component" value="Unassembled WGS sequence"/>
</dbReference>
<evidence type="ECO:0000256" key="3">
    <source>
        <dbReference type="ARBA" id="ARBA00023274"/>
    </source>
</evidence>
<comment type="caution">
    <text evidence="5">The sequence shown here is derived from an EMBL/GenBank/DDBJ whole genome shotgun (WGS) entry which is preliminary data.</text>
</comment>
<dbReference type="SUPFAM" id="SSF46561">
    <property type="entry name" value="Ribosomal protein L29 (L29p)"/>
    <property type="match status" value="1"/>
</dbReference>
<name>A0A7J7IGT4_9RHOD</name>
<dbReference type="GO" id="GO:0003735">
    <property type="term" value="F:structural constituent of ribosome"/>
    <property type="evidence" value="ECO:0007669"/>
    <property type="project" value="InterPro"/>
</dbReference>
<sequence>MTIKAYELRGKSRQELEQQLQALKTELQQLRVQQVSGGGAGKLGKIKEVRKSIARVLTVMSQAKRKALREEYQDKKFKPLDLRPKLTRAMRRRLSKTDAARKTLRQQKREQNFPKRRYAVLPVPRDALMQTD</sequence>
<dbReference type="GO" id="GO:0006412">
    <property type="term" value="P:translation"/>
    <property type="evidence" value="ECO:0007669"/>
    <property type="project" value="InterPro"/>
</dbReference>
<proteinExistence type="inferred from homology"/>
<dbReference type="CDD" id="cd00427">
    <property type="entry name" value="Ribosomal_L29_HIP"/>
    <property type="match status" value="1"/>
</dbReference>
<dbReference type="Pfam" id="PF00831">
    <property type="entry name" value="Ribosomal_L29"/>
    <property type="match status" value="1"/>
</dbReference>
<keyword evidence="3" id="KW-0687">Ribonucleoprotein</keyword>
<dbReference type="PANTHER" id="PTHR45722:SF2">
    <property type="entry name" value="LARGE RIBOSOMAL SUBUNIT PROTEIN UL29-RELATED"/>
    <property type="match status" value="1"/>
</dbReference>
<dbReference type="Gene3D" id="6.10.250.3450">
    <property type="match status" value="1"/>
</dbReference>
<dbReference type="InterPro" id="IPR045059">
    <property type="entry name" value="Ribosomal_uL29_euk"/>
</dbReference>
<dbReference type="InterPro" id="IPR001854">
    <property type="entry name" value="Ribosomal_uL29"/>
</dbReference>
<organism evidence="5 6">
    <name type="scientific">Cyanidiococcus yangmingshanensis</name>
    <dbReference type="NCBI Taxonomy" id="2690220"/>
    <lineage>
        <taxon>Eukaryota</taxon>
        <taxon>Rhodophyta</taxon>
        <taxon>Bangiophyceae</taxon>
        <taxon>Cyanidiales</taxon>
        <taxon>Cyanidiaceae</taxon>
        <taxon>Cyanidiococcus</taxon>
    </lineage>
</organism>
<reference evidence="5 6" key="1">
    <citation type="journal article" date="2020" name="J. Phycol.">
        <title>Comparative genome analysis reveals Cyanidiococcus gen. nov., a new extremophilic red algal genus sister to Cyanidioschyzon (Cyanidioschyzonaceae, Rhodophyta).</title>
        <authorList>
            <person name="Liu S.-L."/>
            <person name="Chiang Y.-R."/>
            <person name="Yoon H.S."/>
            <person name="Fu H.-Y."/>
        </authorList>
    </citation>
    <scope>NUCLEOTIDE SEQUENCE [LARGE SCALE GENOMIC DNA]</scope>
    <source>
        <strain evidence="5 6">THAL066</strain>
    </source>
</reference>
<feature type="region of interest" description="Disordered" evidence="4">
    <location>
        <begin position="93"/>
        <end position="117"/>
    </location>
</feature>
<protein>
    <submittedName>
        <fullName evidence="5">60S ribosomal protein L35</fullName>
    </submittedName>
</protein>
<evidence type="ECO:0000256" key="4">
    <source>
        <dbReference type="SAM" id="MobiDB-lite"/>
    </source>
</evidence>